<feature type="binding site" description="axial binding residue" evidence="3">
    <location>
        <position position="389"/>
    </location>
    <ligand>
        <name>heme</name>
        <dbReference type="ChEBI" id="CHEBI:30413"/>
    </ligand>
    <ligandPart>
        <name>Fe</name>
        <dbReference type="ChEBI" id="CHEBI:18248"/>
    </ligandPart>
</feature>
<evidence type="ECO:0000256" key="4">
    <source>
        <dbReference type="RuleBase" id="RU000461"/>
    </source>
</evidence>
<keyword evidence="3 4" id="KW-0349">Heme</keyword>
<dbReference type="HOGENOM" id="CLU_001570_5_1_11"/>
<dbReference type="PROSITE" id="PS00086">
    <property type="entry name" value="CYTOCHROME_P450"/>
    <property type="match status" value="1"/>
</dbReference>
<evidence type="ECO:0000313" key="7">
    <source>
        <dbReference type="EMBL" id="KGI82634.1"/>
    </source>
</evidence>
<name>A0A099D9B1_9ACTN</name>
<dbReference type="Proteomes" id="UP000029737">
    <property type="component" value="Unassembled WGS sequence"/>
</dbReference>
<dbReference type="GO" id="GO:0016705">
    <property type="term" value="F:oxidoreductase activity, acting on paired donors, with incorporation or reduction of molecular oxygen"/>
    <property type="evidence" value="ECO:0007669"/>
    <property type="project" value="InterPro"/>
</dbReference>
<gene>
    <name evidence="6" type="ORF">CDG81_20665</name>
    <name evidence="7" type="ORF">IL38_04215</name>
</gene>
<keyword evidence="8" id="KW-1185">Reference proteome</keyword>
<keyword evidence="3 4" id="KW-0408">Iron</keyword>
<evidence type="ECO:0000313" key="6">
    <source>
        <dbReference type="EMBL" id="ASU80283.1"/>
    </source>
</evidence>
<dbReference type="RefSeq" id="WP_043570185.1">
    <property type="nucleotide sequence ID" value="NZ_CP022752.1"/>
</dbReference>
<dbReference type="GO" id="GO:0005506">
    <property type="term" value="F:iron ion binding"/>
    <property type="evidence" value="ECO:0007669"/>
    <property type="project" value="InterPro"/>
</dbReference>
<dbReference type="GO" id="GO:0004497">
    <property type="term" value="F:monooxygenase activity"/>
    <property type="evidence" value="ECO:0007669"/>
    <property type="project" value="UniProtKB-KW"/>
</dbReference>
<dbReference type="KEGG" id="aey:CDG81_20665"/>
<dbReference type="Proteomes" id="UP000215043">
    <property type="component" value="Chromosome"/>
</dbReference>
<organism evidence="6 9">
    <name type="scientific">Actinopolyspora erythraea</name>
    <dbReference type="NCBI Taxonomy" id="414996"/>
    <lineage>
        <taxon>Bacteria</taxon>
        <taxon>Bacillati</taxon>
        <taxon>Actinomycetota</taxon>
        <taxon>Actinomycetes</taxon>
        <taxon>Actinopolysporales</taxon>
        <taxon>Actinopolysporaceae</taxon>
        <taxon>Actinopolyspora</taxon>
    </lineage>
</organism>
<keyword evidence="4" id="KW-0560">Oxidoreductase</keyword>
<accession>A0A099D9B1</accession>
<dbReference type="PANTHER" id="PTHR24305">
    <property type="entry name" value="CYTOCHROME P450"/>
    <property type="match status" value="1"/>
</dbReference>
<dbReference type="InterPro" id="IPR036396">
    <property type="entry name" value="Cyt_P450_sf"/>
</dbReference>
<keyword evidence="3 4" id="KW-0479">Metal-binding</keyword>
<protein>
    <submittedName>
        <fullName evidence="6">Cytochrome P450</fullName>
    </submittedName>
</protein>
<comment type="similarity">
    <text evidence="2 4">Belongs to the cytochrome P450 family.</text>
</comment>
<evidence type="ECO:0000256" key="3">
    <source>
        <dbReference type="PIRSR" id="PIRSR602401-1"/>
    </source>
</evidence>
<evidence type="ECO:0000313" key="8">
    <source>
        <dbReference type="Proteomes" id="UP000029737"/>
    </source>
</evidence>
<dbReference type="SUPFAM" id="SSF48264">
    <property type="entry name" value="Cytochrome P450"/>
    <property type="match status" value="1"/>
</dbReference>
<dbReference type="eggNOG" id="COG2124">
    <property type="taxonomic scope" value="Bacteria"/>
</dbReference>
<dbReference type="PRINTS" id="PR00385">
    <property type="entry name" value="P450"/>
</dbReference>
<dbReference type="InterPro" id="IPR017972">
    <property type="entry name" value="Cyt_P450_CS"/>
</dbReference>
<evidence type="ECO:0000256" key="2">
    <source>
        <dbReference type="ARBA" id="ARBA00010617"/>
    </source>
</evidence>
<evidence type="ECO:0000256" key="1">
    <source>
        <dbReference type="ARBA" id="ARBA00001971"/>
    </source>
</evidence>
<dbReference type="Pfam" id="PF00067">
    <property type="entry name" value="p450"/>
    <property type="match status" value="1"/>
</dbReference>
<evidence type="ECO:0000313" key="9">
    <source>
        <dbReference type="Proteomes" id="UP000215043"/>
    </source>
</evidence>
<feature type="region of interest" description="Disordered" evidence="5">
    <location>
        <begin position="1"/>
        <end position="20"/>
    </location>
</feature>
<dbReference type="PANTHER" id="PTHR24305:SF166">
    <property type="entry name" value="CYTOCHROME P450 12A4, MITOCHONDRIAL-RELATED"/>
    <property type="match status" value="1"/>
</dbReference>
<comment type="cofactor">
    <cofactor evidence="1 3">
        <name>heme</name>
        <dbReference type="ChEBI" id="CHEBI:30413"/>
    </cofactor>
</comment>
<sequence length="441" mass="48870">MTSTELTTGPPPGPTLPTEQQSELFQRDPFGYVRRMRAEYGTIFTLDLGALGNDDLTDVDNNGKWVFLSRPHQLRTMYGVDESVASGAAANQVFFGTDEASVGYIDGRPHRRRRGQIIPALTSRRDYVGLVAEVVDRCVAEWPRGEEIALFPRLQRITSEIIVEIVCGNFREDDRRELAALLPGTESAELGPEGAAAAERAIKTFVAERLDGHLAKSDRAGDDDMLATLLRHAADGDESLTDEVVRDEVFSLLYTGFATTANTLSWVFAEVLAHPAVHEQLVGELDDRFRERPLRRDDFAELKYTEATILETLRLHPVSALNGVRMVNAELEIDGHTIQPGTILVHCAYLLQRSDEVFDQPETFLPRRFLNTRIDPYELGSFGGGSRTCVGRNYAKEEMRVILALVLSSVRMTRSSGVPDAKQQGLFMAPADGARCVVTDS</sequence>
<dbReference type="OrthoDB" id="3217230at2"/>
<proteinExistence type="inferred from homology"/>
<dbReference type="PRINTS" id="PR00463">
    <property type="entry name" value="EP450I"/>
</dbReference>
<dbReference type="InterPro" id="IPR050121">
    <property type="entry name" value="Cytochrome_P450_monoxygenase"/>
</dbReference>
<keyword evidence="4" id="KW-0503">Monooxygenase</keyword>
<dbReference type="AlphaFoldDB" id="A0A099D9B1"/>
<reference evidence="7 8" key="1">
    <citation type="journal article" date="2014" name="PLoS ONE">
        <title>Identification and Characterization of a New Erythromycin Biosynthetic Gene Cluster in Actinopolyspora erythraea YIM90600, a Novel Erythronolide-Producing Halophilic Actinomycete Isolated from Salt Field.</title>
        <authorList>
            <person name="Chen D."/>
            <person name="Feng J."/>
            <person name="Huang L."/>
            <person name="Zhang Q."/>
            <person name="Wu J."/>
            <person name="Zhu X."/>
            <person name="Duan Y."/>
            <person name="Xu Z."/>
        </authorList>
    </citation>
    <scope>NUCLEOTIDE SEQUENCE [LARGE SCALE GENOMIC DNA]</scope>
    <source>
        <strain evidence="7 8">YIM90600</strain>
    </source>
</reference>
<dbReference type="GO" id="GO:0020037">
    <property type="term" value="F:heme binding"/>
    <property type="evidence" value="ECO:0007669"/>
    <property type="project" value="InterPro"/>
</dbReference>
<dbReference type="InterPro" id="IPR002401">
    <property type="entry name" value="Cyt_P450_E_grp-I"/>
</dbReference>
<reference evidence="6 9" key="2">
    <citation type="submission" date="2017-08" db="EMBL/GenBank/DDBJ databases">
        <title>The complete genome sequence of moderately halophilic actinomycete Actinopolyspora erythraea YIM 90600, the producer of novel erythromycin, novel actinopolysporins A-C and tubercidin.</title>
        <authorList>
            <person name="Yin M."/>
            <person name="Tang S."/>
        </authorList>
    </citation>
    <scope>NUCLEOTIDE SEQUENCE [LARGE SCALE GENOMIC DNA]</scope>
    <source>
        <strain evidence="6 9">YIM 90600</strain>
    </source>
</reference>
<dbReference type="EMBL" id="CP022752">
    <property type="protein sequence ID" value="ASU80283.1"/>
    <property type="molecule type" value="Genomic_DNA"/>
</dbReference>
<dbReference type="InterPro" id="IPR001128">
    <property type="entry name" value="Cyt_P450"/>
</dbReference>
<evidence type="ECO:0000256" key="5">
    <source>
        <dbReference type="SAM" id="MobiDB-lite"/>
    </source>
</evidence>
<dbReference type="Gene3D" id="1.10.630.10">
    <property type="entry name" value="Cytochrome P450"/>
    <property type="match status" value="1"/>
</dbReference>
<dbReference type="EMBL" id="JPMV01000010">
    <property type="protein sequence ID" value="KGI82634.1"/>
    <property type="molecule type" value="Genomic_DNA"/>
</dbReference>